<accession>A0ACB9W226</accession>
<gene>
    <name evidence="1" type="ORF">KUCAC02_017719</name>
</gene>
<protein>
    <submittedName>
        <fullName evidence="1">Uncharacterized protein</fullName>
    </submittedName>
</protein>
<evidence type="ECO:0000313" key="1">
    <source>
        <dbReference type="EMBL" id="KAI4806929.1"/>
    </source>
</evidence>
<proteinExistence type="predicted"/>
<keyword evidence="2" id="KW-1185">Reference proteome</keyword>
<dbReference type="EMBL" id="CM043804">
    <property type="protein sequence ID" value="KAI4806929.1"/>
    <property type="molecule type" value="Genomic_DNA"/>
</dbReference>
<dbReference type="Proteomes" id="UP001057452">
    <property type="component" value="Chromosome 20"/>
</dbReference>
<sequence>MLHFNIPLSLIRTKLFVFPFFKLNENELYYECVKFAIASGLFTQMQ</sequence>
<organism evidence="1 2">
    <name type="scientific">Chaenocephalus aceratus</name>
    <name type="common">Blackfin icefish</name>
    <name type="synonym">Chaenichthys aceratus</name>
    <dbReference type="NCBI Taxonomy" id="36190"/>
    <lineage>
        <taxon>Eukaryota</taxon>
        <taxon>Metazoa</taxon>
        <taxon>Chordata</taxon>
        <taxon>Craniata</taxon>
        <taxon>Vertebrata</taxon>
        <taxon>Euteleostomi</taxon>
        <taxon>Actinopterygii</taxon>
        <taxon>Neopterygii</taxon>
        <taxon>Teleostei</taxon>
        <taxon>Neoteleostei</taxon>
        <taxon>Acanthomorphata</taxon>
        <taxon>Eupercaria</taxon>
        <taxon>Perciformes</taxon>
        <taxon>Notothenioidei</taxon>
        <taxon>Channichthyidae</taxon>
        <taxon>Chaenocephalus</taxon>
    </lineage>
</organism>
<evidence type="ECO:0000313" key="2">
    <source>
        <dbReference type="Proteomes" id="UP001057452"/>
    </source>
</evidence>
<reference evidence="1" key="1">
    <citation type="submission" date="2022-05" db="EMBL/GenBank/DDBJ databases">
        <title>Chromosome-level genome of Chaenocephalus aceratus.</title>
        <authorList>
            <person name="Park H."/>
        </authorList>
    </citation>
    <scope>NUCLEOTIDE SEQUENCE</scope>
    <source>
        <strain evidence="1">KU_202001</strain>
    </source>
</reference>
<comment type="caution">
    <text evidence="1">The sequence shown here is derived from an EMBL/GenBank/DDBJ whole genome shotgun (WGS) entry which is preliminary data.</text>
</comment>
<name>A0ACB9W226_CHAAC</name>